<dbReference type="Pfam" id="PF23296">
    <property type="entry name" value="DUF7079"/>
    <property type="match status" value="1"/>
</dbReference>
<proteinExistence type="predicted"/>
<sequence length="130" mass="15043">MSTADQVTQQERQAYIILSELFLDKDHTPLELHYLSTSLRPLGIPAATLQHMLRHDLFPILYPNLLSVAGEWQGFDEDWLLQKVQDRRSGRGVARWMKLDGVVWYLMGHMVQSLWDKVKEGLNDGLNARL</sequence>
<dbReference type="AlphaFoldDB" id="A0A0C2TBS8"/>
<dbReference type="InParanoid" id="A0A0C2TBS8"/>
<dbReference type="Proteomes" id="UP000054549">
    <property type="component" value="Unassembled WGS sequence"/>
</dbReference>
<reference evidence="2 3" key="1">
    <citation type="submission" date="2014-04" db="EMBL/GenBank/DDBJ databases">
        <title>Evolutionary Origins and Diversification of the Mycorrhizal Mutualists.</title>
        <authorList>
            <consortium name="DOE Joint Genome Institute"/>
            <consortium name="Mycorrhizal Genomics Consortium"/>
            <person name="Kohler A."/>
            <person name="Kuo A."/>
            <person name="Nagy L.G."/>
            <person name="Floudas D."/>
            <person name="Copeland A."/>
            <person name="Barry K.W."/>
            <person name="Cichocki N."/>
            <person name="Veneault-Fourrey C."/>
            <person name="LaButti K."/>
            <person name="Lindquist E.A."/>
            <person name="Lipzen A."/>
            <person name="Lundell T."/>
            <person name="Morin E."/>
            <person name="Murat C."/>
            <person name="Riley R."/>
            <person name="Ohm R."/>
            <person name="Sun H."/>
            <person name="Tunlid A."/>
            <person name="Henrissat B."/>
            <person name="Grigoriev I.V."/>
            <person name="Hibbett D.S."/>
            <person name="Martin F."/>
        </authorList>
    </citation>
    <scope>NUCLEOTIDE SEQUENCE [LARGE SCALE GENOMIC DNA]</scope>
    <source>
        <strain evidence="2 3">Koide BX008</strain>
    </source>
</reference>
<dbReference type="EMBL" id="KN818251">
    <property type="protein sequence ID" value="KIL64189.1"/>
    <property type="molecule type" value="Genomic_DNA"/>
</dbReference>
<gene>
    <name evidence="2" type="ORF">M378DRAFT_163435</name>
</gene>
<accession>A0A0C2TBS8</accession>
<name>A0A0C2TBS8_AMAMK</name>
<dbReference type="OrthoDB" id="3244284at2759"/>
<evidence type="ECO:0000313" key="2">
    <source>
        <dbReference type="EMBL" id="KIL64189.1"/>
    </source>
</evidence>
<dbReference type="InterPro" id="IPR055507">
    <property type="entry name" value="DUF7079"/>
</dbReference>
<dbReference type="HOGENOM" id="CLU_159426_0_0_1"/>
<evidence type="ECO:0000313" key="3">
    <source>
        <dbReference type="Proteomes" id="UP000054549"/>
    </source>
</evidence>
<evidence type="ECO:0000259" key="1">
    <source>
        <dbReference type="Pfam" id="PF23296"/>
    </source>
</evidence>
<feature type="domain" description="DUF7079" evidence="1">
    <location>
        <begin position="10"/>
        <end position="120"/>
    </location>
</feature>
<protein>
    <recommendedName>
        <fullName evidence="1">DUF7079 domain-containing protein</fullName>
    </recommendedName>
</protein>
<organism evidence="2 3">
    <name type="scientific">Amanita muscaria (strain Koide BX008)</name>
    <dbReference type="NCBI Taxonomy" id="946122"/>
    <lineage>
        <taxon>Eukaryota</taxon>
        <taxon>Fungi</taxon>
        <taxon>Dikarya</taxon>
        <taxon>Basidiomycota</taxon>
        <taxon>Agaricomycotina</taxon>
        <taxon>Agaricomycetes</taxon>
        <taxon>Agaricomycetidae</taxon>
        <taxon>Agaricales</taxon>
        <taxon>Pluteineae</taxon>
        <taxon>Amanitaceae</taxon>
        <taxon>Amanita</taxon>
    </lineage>
</organism>
<keyword evidence="3" id="KW-1185">Reference proteome</keyword>